<proteinExistence type="predicted"/>
<dbReference type="EMBL" id="CASHSV030000615">
    <property type="protein sequence ID" value="CAJ2669552.1"/>
    <property type="molecule type" value="Genomic_DNA"/>
</dbReference>
<sequence length="96" mass="10901">MLKAVPSKFIFHGWRTLLDRVATKDALVARGDTSFVFCDAAIESCNHAFFSFPLLTVCGHQSIAGWVLTERMPHQRWSTFCSIECCLRVKHGKRLT</sequence>
<reference evidence="1" key="1">
    <citation type="submission" date="2023-10" db="EMBL/GenBank/DDBJ databases">
        <authorList>
            <person name="Rodriguez Cubillos JULIANA M."/>
            <person name="De Vega J."/>
        </authorList>
    </citation>
    <scope>NUCLEOTIDE SEQUENCE</scope>
</reference>
<evidence type="ECO:0000313" key="2">
    <source>
        <dbReference type="Proteomes" id="UP001177021"/>
    </source>
</evidence>
<gene>
    <name evidence="1" type="ORF">MILVUS5_LOCUS33746</name>
</gene>
<dbReference type="Proteomes" id="UP001177021">
    <property type="component" value="Unassembled WGS sequence"/>
</dbReference>
<keyword evidence="2" id="KW-1185">Reference proteome</keyword>
<evidence type="ECO:0000313" key="1">
    <source>
        <dbReference type="EMBL" id="CAJ2669552.1"/>
    </source>
</evidence>
<comment type="caution">
    <text evidence="1">The sequence shown here is derived from an EMBL/GenBank/DDBJ whole genome shotgun (WGS) entry which is preliminary data.</text>
</comment>
<protein>
    <submittedName>
        <fullName evidence="1">Uncharacterized protein</fullName>
    </submittedName>
</protein>
<name>A0ACB0LM77_TRIPR</name>
<organism evidence="1 2">
    <name type="scientific">Trifolium pratense</name>
    <name type="common">Red clover</name>
    <dbReference type="NCBI Taxonomy" id="57577"/>
    <lineage>
        <taxon>Eukaryota</taxon>
        <taxon>Viridiplantae</taxon>
        <taxon>Streptophyta</taxon>
        <taxon>Embryophyta</taxon>
        <taxon>Tracheophyta</taxon>
        <taxon>Spermatophyta</taxon>
        <taxon>Magnoliopsida</taxon>
        <taxon>eudicotyledons</taxon>
        <taxon>Gunneridae</taxon>
        <taxon>Pentapetalae</taxon>
        <taxon>rosids</taxon>
        <taxon>fabids</taxon>
        <taxon>Fabales</taxon>
        <taxon>Fabaceae</taxon>
        <taxon>Papilionoideae</taxon>
        <taxon>50 kb inversion clade</taxon>
        <taxon>NPAAA clade</taxon>
        <taxon>Hologalegina</taxon>
        <taxon>IRL clade</taxon>
        <taxon>Trifolieae</taxon>
        <taxon>Trifolium</taxon>
    </lineage>
</organism>
<accession>A0ACB0LM77</accession>